<evidence type="ECO:0000256" key="4">
    <source>
        <dbReference type="PIRSR" id="PIRSR623088-2"/>
    </source>
</evidence>
<dbReference type="SMART" id="SM00471">
    <property type="entry name" value="HDc"/>
    <property type="match status" value="1"/>
</dbReference>
<evidence type="ECO:0000256" key="3">
    <source>
        <dbReference type="PIRSR" id="PIRSR623088-1"/>
    </source>
</evidence>
<feature type="binding site" evidence="5">
    <location>
        <position position="167"/>
    </location>
    <ligand>
        <name>Zn(2+)</name>
        <dbReference type="ChEBI" id="CHEBI:29105"/>
        <label>1</label>
    </ligand>
</feature>
<dbReference type="AlphaFoldDB" id="A0A4S2LVE5"/>
<reference evidence="7 8" key="1">
    <citation type="journal article" date="2019" name="BMC Genomics">
        <title>New insights from Opisthorchis felineus genome: update on genomics of the epidemiologically important liver flukes.</title>
        <authorList>
            <person name="Ershov N.I."/>
            <person name="Mordvinov V.A."/>
            <person name="Prokhortchouk E.B."/>
            <person name="Pakharukova M.Y."/>
            <person name="Gunbin K.V."/>
            <person name="Ustyantsev K."/>
            <person name="Genaev M.A."/>
            <person name="Blinov A.G."/>
            <person name="Mazur A."/>
            <person name="Boulygina E."/>
            <person name="Tsygankova S."/>
            <person name="Khrameeva E."/>
            <person name="Chekanov N."/>
            <person name="Fan G."/>
            <person name="Xiao A."/>
            <person name="Zhang H."/>
            <person name="Xu X."/>
            <person name="Yang H."/>
            <person name="Solovyev V."/>
            <person name="Lee S.M."/>
            <person name="Liu X."/>
            <person name="Afonnikov D.A."/>
            <person name="Skryabin K.G."/>
        </authorList>
    </citation>
    <scope>NUCLEOTIDE SEQUENCE [LARGE SCALE GENOMIC DNA]</scope>
    <source>
        <strain evidence="7">AK-0245</strain>
        <tissue evidence="7">Whole organism</tissue>
    </source>
</reference>
<evidence type="ECO:0000313" key="7">
    <source>
        <dbReference type="EMBL" id="TGZ65569.1"/>
    </source>
</evidence>
<accession>A0A4S2LVE5</accession>
<dbReference type="InterPro" id="IPR023088">
    <property type="entry name" value="PDEase"/>
</dbReference>
<dbReference type="PROSITE" id="PS00126">
    <property type="entry name" value="PDEASE_I_1"/>
    <property type="match status" value="1"/>
</dbReference>
<dbReference type="InterPro" id="IPR023174">
    <property type="entry name" value="PDEase_CS"/>
</dbReference>
<keyword evidence="2" id="KW-0378">Hydrolase</keyword>
<evidence type="ECO:0000256" key="1">
    <source>
        <dbReference type="ARBA" id="ARBA00022723"/>
    </source>
</evidence>
<proteinExistence type="predicted"/>
<feature type="domain" description="PDEase" evidence="6">
    <location>
        <begin position="62"/>
        <end position="392"/>
    </location>
</feature>
<feature type="active site" description="Proton donor" evidence="3">
    <location>
        <position position="163"/>
    </location>
</feature>
<protein>
    <recommendedName>
        <fullName evidence="6">PDEase domain-containing protein</fullName>
    </recommendedName>
</protein>
<keyword evidence="8" id="KW-1185">Reference proteome</keyword>
<dbReference type="GO" id="GO:0004114">
    <property type="term" value="F:3',5'-cyclic-nucleotide phosphodiesterase activity"/>
    <property type="evidence" value="ECO:0007669"/>
    <property type="project" value="InterPro"/>
</dbReference>
<feature type="binding site" evidence="5">
    <location>
        <position position="206"/>
    </location>
    <ligand>
        <name>Zn(2+)</name>
        <dbReference type="ChEBI" id="CHEBI:29105"/>
        <label>2</label>
    </ligand>
</feature>
<evidence type="ECO:0000313" key="8">
    <source>
        <dbReference type="Proteomes" id="UP000308267"/>
    </source>
</evidence>
<dbReference type="GO" id="GO:0046872">
    <property type="term" value="F:metal ion binding"/>
    <property type="evidence" value="ECO:0007669"/>
    <property type="project" value="UniProtKB-KW"/>
</dbReference>
<gene>
    <name evidence="7" type="ORF">CRM22_005796</name>
</gene>
<evidence type="ECO:0000256" key="2">
    <source>
        <dbReference type="ARBA" id="ARBA00022801"/>
    </source>
</evidence>
<keyword evidence="1 5" id="KW-0479">Metal-binding</keyword>
<organism evidence="7 8">
    <name type="scientific">Opisthorchis felineus</name>
    <dbReference type="NCBI Taxonomy" id="147828"/>
    <lineage>
        <taxon>Eukaryota</taxon>
        <taxon>Metazoa</taxon>
        <taxon>Spiralia</taxon>
        <taxon>Lophotrochozoa</taxon>
        <taxon>Platyhelminthes</taxon>
        <taxon>Trematoda</taxon>
        <taxon>Digenea</taxon>
        <taxon>Opisthorchiida</taxon>
        <taxon>Opisthorchiata</taxon>
        <taxon>Opisthorchiidae</taxon>
        <taxon>Opisthorchis</taxon>
    </lineage>
</organism>
<feature type="binding site" evidence="4">
    <location>
        <position position="349"/>
    </location>
    <ligand>
        <name>AMP</name>
        <dbReference type="ChEBI" id="CHEBI:456215"/>
    </ligand>
</feature>
<dbReference type="InterPro" id="IPR003607">
    <property type="entry name" value="HD/PDEase_dom"/>
</dbReference>
<dbReference type="EMBL" id="SJOL01006484">
    <property type="protein sequence ID" value="TGZ65569.1"/>
    <property type="molecule type" value="Genomic_DNA"/>
</dbReference>
<dbReference type="InterPro" id="IPR002073">
    <property type="entry name" value="PDEase_catalytic_dom"/>
</dbReference>
<dbReference type="Pfam" id="PF00233">
    <property type="entry name" value="PDEase_I"/>
    <property type="match status" value="1"/>
</dbReference>
<dbReference type="PROSITE" id="PS51845">
    <property type="entry name" value="PDEASE_I_2"/>
    <property type="match status" value="1"/>
</dbReference>
<dbReference type="GO" id="GO:0007165">
    <property type="term" value="P:signal transduction"/>
    <property type="evidence" value="ECO:0007669"/>
    <property type="project" value="InterPro"/>
</dbReference>
<dbReference type="InterPro" id="IPR036971">
    <property type="entry name" value="PDEase_catalytic_dom_sf"/>
</dbReference>
<dbReference type="OrthoDB" id="295473at2759"/>
<evidence type="ECO:0000259" key="6">
    <source>
        <dbReference type="PROSITE" id="PS51845"/>
    </source>
</evidence>
<comment type="caution">
    <text evidence="7">The sequence shown here is derived from an EMBL/GenBank/DDBJ whole genome shotgun (WGS) entry which is preliminary data.</text>
</comment>
<feature type="binding site" evidence="5">
    <location>
        <position position="206"/>
    </location>
    <ligand>
        <name>Zn(2+)</name>
        <dbReference type="ChEBI" id="CHEBI:29105"/>
        <label>1</label>
    </ligand>
</feature>
<dbReference type="Gene3D" id="1.10.1300.10">
    <property type="entry name" value="3'5'-cyclic nucleotide phosphodiesterase, catalytic domain"/>
    <property type="match status" value="1"/>
</dbReference>
<dbReference type="SUPFAM" id="SSF109604">
    <property type="entry name" value="HD-domain/PDEase-like"/>
    <property type="match status" value="1"/>
</dbReference>
<dbReference type="PRINTS" id="PR00387">
    <property type="entry name" value="PDIESTERASE1"/>
</dbReference>
<dbReference type="Proteomes" id="UP000308267">
    <property type="component" value="Unassembled WGS sequence"/>
</dbReference>
<dbReference type="CDD" id="cd00077">
    <property type="entry name" value="HDc"/>
    <property type="match status" value="1"/>
</dbReference>
<feature type="binding site" evidence="4">
    <location>
        <begin position="163"/>
        <end position="167"/>
    </location>
    <ligand>
        <name>AMP</name>
        <dbReference type="ChEBI" id="CHEBI:456215"/>
    </ligand>
</feature>
<name>A0A4S2LVE5_OPIFE</name>
<dbReference type="PANTHER" id="PTHR11347">
    <property type="entry name" value="CYCLIC NUCLEOTIDE PHOSPHODIESTERASE"/>
    <property type="match status" value="1"/>
</dbReference>
<feature type="binding site" evidence="5">
    <location>
        <position position="298"/>
    </location>
    <ligand>
        <name>Zn(2+)</name>
        <dbReference type="ChEBI" id="CHEBI:29105"/>
        <label>1</label>
    </ligand>
</feature>
<feature type="binding site" evidence="4">
    <location>
        <position position="298"/>
    </location>
    <ligand>
        <name>AMP</name>
        <dbReference type="ChEBI" id="CHEBI:456215"/>
    </ligand>
</feature>
<evidence type="ECO:0000256" key="5">
    <source>
        <dbReference type="PIRSR" id="PIRSR623088-3"/>
    </source>
</evidence>
<sequence>MGKLNQMHKNTYWLLLQSDSSDNKAIVQFTSQEDFSEAQRCSIEQDLSSLCSTAVQWHAFLREKEVVGSRKEVLDELLTYHMKISDDAVLALREGYKQFDVNCPKDYDTFGYFARGLPIEQSVKAVVSMFVRLKFVEHWRIPSSTLARFVLAIQRSYRNPSYHNWTHAFCVGHFAYLCMINAQQRIHEFLSPLELLALLVGTLCHDIDHRGLNNSFQRHHVEHTMRIIQTENCNIFCNLSPEDEKRALRLVRQVILATDLEAHVKLLPKIRQMSRDGYDSLNEEHRHMLLSLVATASDLSDQCKSWLNSRKAAGLIYDEFFHQGELERSVGKEPPNYMDPQKVCIPESQIVFLDSIVLPCFQTLSKLLPECCEAVHSIQANRHKWKHLTKLVATNQLPGYSTERLFAGQYDAIAMTK</sequence>
<feature type="binding site" evidence="4">
    <location>
        <position position="206"/>
    </location>
    <ligand>
        <name>AMP</name>
        <dbReference type="ChEBI" id="CHEBI:456215"/>
    </ligand>
</feature>
<feature type="binding site" evidence="5">
    <location>
        <position position="205"/>
    </location>
    <ligand>
        <name>Zn(2+)</name>
        <dbReference type="ChEBI" id="CHEBI:29105"/>
        <label>1</label>
    </ligand>
</feature>